<dbReference type="HOGENOM" id="CLU_3428125_0_0_9"/>
<dbReference type="EMBL" id="FP929054">
    <property type="protein sequence ID" value="CBL21682.1"/>
    <property type="molecule type" value="Genomic_DNA"/>
</dbReference>
<evidence type="ECO:0000313" key="1">
    <source>
        <dbReference type="EMBL" id="CBL21682.1"/>
    </source>
</evidence>
<reference evidence="1 2" key="2">
    <citation type="submission" date="2010-03" db="EMBL/GenBank/DDBJ databases">
        <authorList>
            <person name="Pajon A."/>
        </authorList>
    </citation>
    <scope>NUCLEOTIDE SEQUENCE [LARGE SCALE GENOMIC DNA]</scope>
    <source>
        <strain evidence="1 2">A2-162</strain>
    </source>
</reference>
<gene>
    <name evidence="1" type="ORF">CK5_00290</name>
</gene>
<keyword evidence="2" id="KW-1185">Reference proteome</keyword>
<dbReference type="Proteomes" id="UP000008955">
    <property type="component" value="Chromosome"/>
</dbReference>
<proteinExistence type="predicted"/>
<dbReference type="KEGG" id="rob:CK5_00290"/>
<dbReference type="AlphaFoldDB" id="D4LVM9"/>
<accession>D4LVM9</accession>
<name>D4LVM9_9FIRM</name>
<reference evidence="1 2" key="1">
    <citation type="submission" date="2010-03" db="EMBL/GenBank/DDBJ databases">
        <title>The genome sequence of Ruminococcus obeum A2-162.</title>
        <authorList>
            <consortium name="metaHIT consortium -- http://www.metahit.eu/"/>
            <person name="Pajon A."/>
            <person name="Turner K."/>
            <person name="Parkhill J."/>
            <person name="Duncan S."/>
            <person name="Flint H."/>
        </authorList>
    </citation>
    <scope>NUCLEOTIDE SEQUENCE [LARGE SCALE GENOMIC DNA]</scope>
    <source>
        <strain evidence="1 2">A2-162</strain>
    </source>
</reference>
<protein>
    <submittedName>
        <fullName evidence="1">Uncharacterized protein</fullName>
    </submittedName>
</protein>
<sequence length="20" mass="2224">MWILFAVVLITLGTALMTMV</sequence>
<organism evidence="1 2">
    <name type="scientific">Blautia obeum A2-162</name>
    <dbReference type="NCBI Taxonomy" id="657314"/>
    <lineage>
        <taxon>Bacteria</taxon>
        <taxon>Bacillati</taxon>
        <taxon>Bacillota</taxon>
        <taxon>Clostridia</taxon>
        <taxon>Lachnospirales</taxon>
        <taxon>Lachnospiraceae</taxon>
        <taxon>Blautia</taxon>
    </lineage>
</organism>
<evidence type="ECO:0000313" key="2">
    <source>
        <dbReference type="Proteomes" id="UP000008955"/>
    </source>
</evidence>